<keyword evidence="4" id="KW-0274">FAD</keyword>
<comment type="cofactor">
    <cofactor evidence="1">
        <name>FAD</name>
        <dbReference type="ChEBI" id="CHEBI:57692"/>
    </cofactor>
</comment>
<comment type="similarity">
    <text evidence="2">Belongs to the oxygen-dependent FAD-linked oxidoreductase family.</text>
</comment>
<dbReference type="GeneID" id="54422276"/>
<reference evidence="10" key="3">
    <citation type="submission" date="2025-04" db="UniProtKB">
        <authorList>
            <consortium name="RefSeq"/>
        </authorList>
    </citation>
    <scope>IDENTIFICATION</scope>
    <source>
        <strain evidence="10">CBS 781.70</strain>
    </source>
</reference>
<dbReference type="PANTHER" id="PTHR42973:SF39">
    <property type="entry name" value="FAD-BINDING PCMH-TYPE DOMAIN-CONTAINING PROTEIN"/>
    <property type="match status" value="1"/>
</dbReference>
<dbReference type="InterPro" id="IPR036318">
    <property type="entry name" value="FAD-bd_PCMH-like_sf"/>
</dbReference>
<evidence type="ECO:0000256" key="5">
    <source>
        <dbReference type="ARBA" id="ARBA00023002"/>
    </source>
</evidence>
<dbReference type="InterPro" id="IPR012951">
    <property type="entry name" value="BBE"/>
</dbReference>
<keyword evidence="6" id="KW-0732">Signal</keyword>
<dbReference type="RefSeq" id="XP_033537121.1">
    <property type="nucleotide sequence ID" value="XM_033681706.1"/>
</dbReference>
<keyword evidence="9" id="KW-1185">Reference proteome</keyword>
<dbReference type="SUPFAM" id="SSF56176">
    <property type="entry name" value="FAD-binding/transporter-associated domain-like"/>
    <property type="match status" value="1"/>
</dbReference>
<dbReference type="Gene3D" id="3.30.465.10">
    <property type="match status" value="2"/>
</dbReference>
<feature type="chain" id="PRO_5044631993" evidence="6">
    <location>
        <begin position="18"/>
        <end position="591"/>
    </location>
</feature>
<organism evidence="8">
    <name type="scientific">Eremomyces bilateralis CBS 781.70</name>
    <dbReference type="NCBI Taxonomy" id="1392243"/>
    <lineage>
        <taxon>Eukaryota</taxon>
        <taxon>Fungi</taxon>
        <taxon>Dikarya</taxon>
        <taxon>Ascomycota</taxon>
        <taxon>Pezizomycotina</taxon>
        <taxon>Dothideomycetes</taxon>
        <taxon>Dothideomycetes incertae sedis</taxon>
        <taxon>Eremomycetales</taxon>
        <taxon>Eremomycetaceae</taxon>
        <taxon>Eremomyces</taxon>
    </lineage>
</organism>
<name>A0A6G1GC64_9PEZI</name>
<gene>
    <name evidence="8 10" type="ORF">P152DRAFT_479414</name>
</gene>
<dbReference type="GO" id="GO:0071949">
    <property type="term" value="F:FAD binding"/>
    <property type="evidence" value="ECO:0007669"/>
    <property type="project" value="InterPro"/>
</dbReference>
<reference evidence="10" key="2">
    <citation type="submission" date="2020-04" db="EMBL/GenBank/DDBJ databases">
        <authorList>
            <consortium name="NCBI Genome Project"/>
        </authorList>
    </citation>
    <scope>NUCLEOTIDE SEQUENCE</scope>
    <source>
        <strain evidence="10">CBS 781.70</strain>
    </source>
</reference>
<feature type="domain" description="FAD-binding PCMH-type" evidence="7">
    <location>
        <begin position="66"/>
        <end position="262"/>
    </location>
</feature>
<evidence type="ECO:0000256" key="6">
    <source>
        <dbReference type="SAM" id="SignalP"/>
    </source>
</evidence>
<evidence type="ECO:0000313" key="9">
    <source>
        <dbReference type="Proteomes" id="UP000504638"/>
    </source>
</evidence>
<keyword evidence="3" id="KW-0285">Flavoprotein</keyword>
<sequence length="591" mass="62892">MKSLVFLVIQLAASAVALGPLKRQAAAATVASGCHKIATDTDYPAKSVWQQALPGVTAIDPSAFGTDPAPDYRYRPRTSTDVVNAVKFATKYNIRLTVITSGHDFLCRSTSSSGLLLDVSLLTGIRLSSSFKAKTAGVTPIRSDETPKALKDSCKEAVVTFGASYGGQPLNDALSAVGMVAVAGNHGAVAPAGGWGQTAGHSPLANQFGLGVDQWLEAKVVTADGKLRVVNSVSNSDLFWAIRGGGGGFGVVVEATMKVYPDVPVTGINFWLNSTTPDVNSEGLEKASQALWAALPDIQASGISGYFFGSPGYIRGTSVHVGELSNVTDAYNAWIPVLEKMQSYEGVLPFQSRPFVYANFKEYYDTTYGARSWLAAPTGPDYNAKAKRHDADDPPAPRGFGWVPTDSVLFGPDHMKDPALLGVIKTQALWNMIMTTPKPGTTTNIGKQTSAHPGWRKATALMTTINLGELGNADAARAFAPDMGGYINEGWADDPNWKQNFWGLDNYNRLSGIKTKYDPKNVFWTTPGINAEQRQFIDGRVCFATGASNTTAAPITDSKPGPDPVKLAGYLIAELTGKFPAPGEYVGVQPH</sequence>
<evidence type="ECO:0000259" key="7">
    <source>
        <dbReference type="PROSITE" id="PS51387"/>
    </source>
</evidence>
<dbReference type="InterPro" id="IPR006094">
    <property type="entry name" value="Oxid_FAD_bind_N"/>
</dbReference>
<dbReference type="Proteomes" id="UP000504638">
    <property type="component" value="Unplaced"/>
</dbReference>
<dbReference type="PANTHER" id="PTHR42973">
    <property type="entry name" value="BINDING OXIDOREDUCTASE, PUTATIVE (AFU_ORTHOLOGUE AFUA_1G17690)-RELATED"/>
    <property type="match status" value="1"/>
</dbReference>
<dbReference type="GO" id="GO:0016491">
    <property type="term" value="F:oxidoreductase activity"/>
    <property type="evidence" value="ECO:0007669"/>
    <property type="project" value="UniProtKB-KW"/>
</dbReference>
<dbReference type="AlphaFoldDB" id="A0A6G1GC64"/>
<evidence type="ECO:0000313" key="10">
    <source>
        <dbReference type="RefSeq" id="XP_033537121.1"/>
    </source>
</evidence>
<dbReference type="InterPro" id="IPR016166">
    <property type="entry name" value="FAD-bd_PCMH"/>
</dbReference>
<dbReference type="EMBL" id="ML975151">
    <property type="protein sequence ID" value="KAF1815490.1"/>
    <property type="molecule type" value="Genomic_DNA"/>
</dbReference>
<dbReference type="PROSITE" id="PS51387">
    <property type="entry name" value="FAD_PCMH"/>
    <property type="match status" value="1"/>
</dbReference>
<accession>A0A6G1GC64</accession>
<proteinExistence type="inferred from homology"/>
<protein>
    <submittedName>
        <fullName evidence="8 10">FAD-binding domain-containing protein</fullName>
    </submittedName>
</protein>
<evidence type="ECO:0000256" key="4">
    <source>
        <dbReference type="ARBA" id="ARBA00022827"/>
    </source>
</evidence>
<keyword evidence="5" id="KW-0560">Oxidoreductase</keyword>
<dbReference type="PROSITE" id="PS51257">
    <property type="entry name" value="PROKAR_LIPOPROTEIN"/>
    <property type="match status" value="1"/>
</dbReference>
<dbReference type="InterPro" id="IPR050416">
    <property type="entry name" value="FAD-linked_Oxidoreductase"/>
</dbReference>
<dbReference type="Pfam" id="PF01565">
    <property type="entry name" value="FAD_binding_4"/>
    <property type="match status" value="1"/>
</dbReference>
<reference evidence="8 10" key="1">
    <citation type="submission" date="2020-01" db="EMBL/GenBank/DDBJ databases">
        <authorList>
            <consortium name="DOE Joint Genome Institute"/>
            <person name="Haridas S."/>
            <person name="Albert R."/>
            <person name="Binder M."/>
            <person name="Bloem J."/>
            <person name="Labutti K."/>
            <person name="Salamov A."/>
            <person name="Andreopoulos B."/>
            <person name="Baker S.E."/>
            <person name="Barry K."/>
            <person name="Bills G."/>
            <person name="Bluhm B.H."/>
            <person name="Cannon C."/>
            <person name="Castanera R."/>
            <person name="Culley D.E."/>
            <person name="Daum C."/>
            <person name="Ezra D."/>
            <person name="Gonzalez J.B."/>
            <person name="Henrissat B."/>
            <person name="Kuo A."/>
            <person name="Liang C."/>
            <person name="Lipzen A."/>
            <person name="Lutzoni F."/>
            <person name="Magnuson J."/>
            <person name="Mondo S."/>
            <person name="Nolan M."/>
            <person name="Ohm R."/>
            <person name="Pangilinan J."/>
            <person name="Park H.-J."/>
            <person name="Ramirez L."/>
            <person name="Alfaro M."/>
            <person name="Sun H."/>
            <person name="Tritt A."/>
            <person name="Yoshinaga Y."/>
            <person name="Zwiers L.-H."/>
            <person name="Turgeon B.G."/>
            <person name="Goodwin S.B."/>
            <person name="Spatafora J.W."/>
            <person name="Crous P.W."/>
            <person name="Grigoriev I.V."/>
        </authorList>
    </citation>
    <scope>NUCLEOTIDE SEQUENCE</scope>
    <source>
        <strain evidence="8 10">CBS 781.70</strain>
    </source>
</reference>
<evidence type="ECO:0000256" key="3">
    <source>
        <dbReference type="ARBA" id="ARBA00022630"/>
    </source>
</evidence>
<dbReference type="InterPro" id="IPR016169">
    <property type="entry name" value="FAD-bd_PCMH_sub2"/>
</dbReference>
<evidence type="ECO:0000256" key="1">
    <source>
        <dbReference type="ARBA" id="ARBA00001974"/>
    </source>
</evidence>
<evidence type="ECO:0000313" key="8">
    <source>
        <dbReference type="EMBL" id="KAF1815490.1"/>
    </source>
</evidence>
<evidence type="ECO:0000256" key="2">
    <source>
        <dbReference type="ARBA" id="ARBA00005466"/>
    </source>
</evidence>
<dbReference type="OrthoDB" id="9983560at2759"/>
<feature type="signal peptide" evidence="6">
    <location>
        <begin position="1"/>
        <end position="17"/>
    </location>
</feature>
<dbReference type="Pfam" id="PF08031">
    <property type="entry name" value="BBE"/>
    <property type="match status" value="1"/>
</dbReference>